<accession>A0A0J6C850</accession>
<evidence type="ECO:0000313" key="1">
    <source>
        <dbReference type="EMBL" id="ANY14678.1"/>
    </source>
</evidence>
<evidence type="ECO:0000313" key="4">
    <source>
        <dbReference type="Proteomes" id="UP000092950"/>
    </source>
</evidence>
<proteinExistence type="predicted"/>
<sequence length="301" mass="32974">MKPSELSNAERMAVELGHAGRNSFPYVDDDRNADRPFTLNTYRPYGYTPQDPVVIVQHGVLRNGDDYRDFWIPAADKHRLLIIAPTFSNDIWPGVESYNNGRVFTASGNPRHIDGWTYALVGRVLKDLAASEISACKPVYLFGHSAGGQFVHRLMSSQPSDAYAGVIAGNPGWYTLPTLDLPYPEGMGGVGLTEQHLARLLAYPIIILAGDQDTATDDPNLPSQPEALRQGPHRYARARHYFEAGQKEAERRGLPFGWRLQTVPGIGHDGRAMSAVAAHLWFDGSMPDAATLAALAGNHTA</sequence>
<dbReference type="Gene3D" id="3.40.50.1820">
    <property type="entry name" value="alpha/beta hydrolase"/>
    <property type="match status" value="1"/>
</dbReference>
<name>A0A0J6C850_9BORD</name>
<keyword evidence="2" id="KW-0378">Hydrolase</keyword>
<accession>A0A0M9I4U7</accession>
<reference evidence="2 3" key="1">
    <citation type="submission" date="2015-09" db="EMBL/GenBank/DDBJ databases">
        <authorList>
            <person name="Jackson K.R."/>
            <person name="Lunt B.L."/>
            <person name="Fisher J.N.B."/>
            <person name="Gardner A.V."/>
            <person name="Bailey M.E."/>
            <person name="Deus L.M."/>
            <person name="Earl A.S."/>
            <person name="Gibby P.D."/>
            <person name="Hartmann K.A."/>
            <person name="Liu J.E."/>
            <person name="Manci A.M."/>
            <person name="Nielsen D.A."/>
            <person name="Solomon M.B."/>
            <person name="Breakwell D.P."/>
            <person name="Burnett S.H."/>
            <person name="Grose J.H."/>
        </authorList>
    </citation>
    <scope>NUCLEOTIDE SEQUENCE [LARGE SCALE GENOMIC DNA]</scope>
    <source>
        <strain evidence="2 3">2789STDY5608636</strain>
    </source>
</reference>
<dbReference type="SUPFAM" id="SSF53474">
    <property type="entry name" value="alpha/beta-Hydrolases"/>
    <property type="match status" value="1"/>
</dbReference>
<evidence type="ECO:0000313" key="3">
    <source>
        <dbReference type="Proteomes" id="UP000053096"/>
    </source>
</evidence>
<dbReference type="EMBL" id="CP016440">
    <property type="protein sequence ID" value="ANY14678.1"/>
    <property type="molecule type" value="Genomic_DNA"/>
</dbReference>
<dbReference type="KEGG" id="bpdz:BBN53_01500"/>
<dbReference type="InterPro" id="IPR029058">
    <property type="entry name" value="AB_hydrolase_fold"/>
</dbReference>
<gene>
    <name evidence="1" type="ORF">BBN53_01500</name>
    <name evidence="2" type="ORF">ERS370011_01348</name>
</gene>
<dbReference type="PANTHER" id="PTHR35560:SF3">
    <property type="entry name" value="PEPTIDASE S9 PROLYL OLIGOPEPTIDASE CATALYTIC DOMAIN-CONTAINING PROTEIN"/>
    <property type="match status" value="1"/>
</dbReference>
<organism evidence="2 3">
    <name type="scientific">Bordetella pseudohinzii</name>
    <dbReference type="NCBI Taxonomy" id="1331258"/>
    <lineage>
        <taxon>Bacteria</taxon>
        <taxon>Pseudomonadati</taxon>
        <taxon>Pseudomonadota</taxon>
        <taxon>Betaproteobacteria</taxon>
        <taxon>Burkholderiales</taxon>
        <taxon>Alcaligenaceae</taxon>
        <taxon>Bordetella</taxon>
    </lineage>
</organism>
<dbReference type="AlphaFoldDB" id="A0A0J6C850"/>
<dbReference type="EMBL" id="CYTV01000003">
    <property type="protein sequence ID" value="CUI60461.1"/>
    <property type="molecule type" value="Genomic_DNA"/>
</dbReference>
<dbReference type="GO" id="GO:0016787">
    <property type="term" value="F:hydrolase activity"/>
    <property type="evidence" value="ECO:0007669"/>
    <property type="project" value="UniProtKB-KW"/>
</dbReference>
<dbReference type="Proteomes" id="UP000053096">
    <property type="component" value="Unassembled WGS sequence"/>
</dbReference>
<dbReference type="Proteomes" id="UP000092950">
    <property type="component" value="Chromosome"/>
</dbReference>
<keyword evidence="4" id="KW-1185">Reference proteome</keyword>
<dbReference type="PANTHER" id="PTHR35560">
    <property type="entry name" value="BLL0132 PROTEIN"/>
    <property type="match status" value="1"/>
</dbReference>
<protein>
    <submittedName>
        <fullName evidence="1 2">Hydrolase</fullName>
    </submittedName>
</protein>
<reference evidence="1 4" key="2">
    <citation type="submission" date="2016-07" db="EMBL/GenBank/DDBJ databases">
        <title>Complete genome sequences of Bordetella pseudohinzii.</title>
        <authorList>
            <person name="Spilker T."/>
            <person name="Darrah R."/>
            <person name="LiPuma J.J."/>
        </authorList>
    </citation>
    <scope>NUCLEOTIDE SEQUENCE [LARGE SCALE GENOMIC DNA]</scope>
    <source>
        <strain evidence="1 4">HI4681</strain>
    </source>
</reference>
<evidence type="ECO:0000313" key="2">
    <source>
        <dbReference type="EMBL" id="CUI60461.1"/>
    </source>
</evidence>
<dbReference type="RefSeq" id="WP_043210238.1">
    <property type="nucleotide sequence ID" value="NZ_CAJGUP010000087.1"/>
</dbReference>
<dbReference type="OrthoDB" id="332706at2"/>